<reference evidence="1" key="1">
    <citation type="journal article" date="2020" name="Nature">
        <title>Giant virus diversity and host interactions through global metagenomics.</title>
        <authorList>
            <person name="Schulz F."/>
            <person name="Roux S."/>
            <person name="Paez-Espino D."/>
            <person name="Jungbluth S."/>
            <person name="Walsh D.A."/>
            <person name="Denef V.J."/>
            <person name="McMahon K.D."/>
            <person name="Konstantinidis K.T."/>
            <person name="Eloe-Fadrosh E.A."/>
            <person name="Kyrpides N.C."/>
            <person name="Woyke T."/>
        </authorList>
    </citation>
    <scope>NUCLEOTIDE SEQUENCE</scope>
    <source>
        <strain evidence="1">GVMAG-M-3300024336-7</strain>
    </source>
</reference>
<proteinExistence type="predicted"/>
<accession>A0A6C0IWF9</accession>
<dbReference type="AlphaFoldDB" id="A0A6C0IWF9"/>
<organism evidence="1">
    <name type="scientific">viral metagenome</name>
    <dbReference type="NCBI Taxonomy" id="1070528"/>
    <lineage>
        <taxon>unclassified sequences</taxon>
        <taxon>metagenomes</taxon>
        <taxon>organismal metagenomes</taxon>
    </lineage>
</organism>
<name>A0A6C0IWF9_9ZZZZ</name>
<protein>
    <submittedName>
        <fullName evidence="1">Uncharacterized protein</fullName>
    </submittedName>
</protein>
<sequence length="147" mass="16883">MTETKKTDKLYQKFNTRLGKLLTLVSSECDDEDDADILAIRDDVMTFIRSDPTNDKPLKDVGSSLWKNKKYIVEDDDGVVTVDISGIKSTKPEDTSEEYGDVIRRLYEIIDASPDSVITKSARYVKDLLDYYILYLMEQLPKKKSKK</sequence>
<evidence type="ECO:0000313" key="1">
    <source>
        <dbReference type="EMBL" id="QHT96775.1"/>
    </source>
</evidence>
<dbReference type="EMBL" id="MN740267">
    <property type="protein sequence ID" value="QHT96775.1"/>
    <property type="molecule type" value="Genomic_DNA"/>
</dbReference>